<dbReference type="GO" id="GO:0140664">
    <property type="term" value="F:ATP-dependent DNA damage sensor activity"/>
    <property type="evidence" value="ECO:0007669"/>
    <property type="project" value="InterPro"/>
</dbReference>
<dbReference type="InterPro" id="IPR007860">
    <property type="entry name" value="DNA_mmatch_repair_MutS_con_dom"/>
</dbReference>
<dbReference type="InterPro" id="IPR007695">
    <property type="entry name" value="DNA_mismatch_repair_MutS-lik_N"/>
</dbReference>
<protein>
    <recommendedName>
        <fullName evidence="13">DNA mismatch repair proteins mutS family domain-containing protein</fullName>
    </recommendedName>
</protein>
<dbReference type="SUPFAM" id="SSF52540">
    <property type="entry name" value="P-loop containing nucleoside triphosphate hydrolases"/>
    <property type="match status" value="1"/>
</dbReference>
<comment type="caution">
    <text evidence="11">The sequence shown here is derived from an EMBL/GenBank/DDBJ whole genome shotgun (WGS) entry which is preliminary data.</text>
</comment>
<dbReference type="Gene3D" id="3.40.1170.10">
    <property type="entry name" value="DNA repair protein MutS, domain I"/>
    <property type="match status" value="1"/>
</dbReference>
<dbReference type="GO" id="GO:0005634">
    <property type="term" value="C:nucleus"/>
    <property type="evidence" value="ECO:0007669"/>
    <property type="project" value="TreeGrafter"/>
</dbReference>
<feature type="domain" description="DNA mismatch repair proteins mutS family" evidence="10">
    <location>
        <begin position="774"/>
        <end position="990"/>
    </location>
</feature>
<keyword evidence="3" id="KW-0227">DNA damage</keyword>
<dbReference type="EMBL" id="AMBO01000373">
    <property type="protein sequence ID" value="EKC99288.1"/>
    <property type="molecule type" value="Genomic_DNA"/>
</dbReference>
<evidence type="ECO:0000256" key="6">
    <source>
        <dbReference type="ARBA" id="ARBA00023204"/>
    </source>
</evidence>
<keyword evidence="7" id="KW-0175">Coiled coil</keyword>
<dbReference type="Gene3D" id="3.30.420.110">
    <property type="entry name" value="MutS, connector domain"/>
    <property type="match status" value="1"/>
</dbReference>
<evidence type="ECO:0000256" key="7">
    <source>
        <dbReference type="SAM" id="Coils"/>
    </source>
</evidence>
<dbReference type="PIRSF" id="PIRSF037677">
    <property type="entry name" value="DNA_mis_repair_Msh6"/>
    <property type="match status" value="1"/>
</dbReference>
<dbReference type="InParanoid" id="K1WCD7"/>
<evidence type="ECO:0000256" key="2">
    <source>
        <dbReference type="ARBA" id="ARBA00022741"/>
    </source>
</evidence>
<dbReference type="HOGENOM" id="CLU_002472_4_0_1"/>
<proteinExistence type="inferred from homology"/>
<dbReference type="SMART" id="SM00533">
    <property type="entry name" value="MUTSd"/>
    <property type="match status" value="1"/>
</dbReference>
<keyword evidence="5" id="KW-0238">DNA-binding</keyword>
<evidence type="ECO:0000313" key="12">
    <source>
        <dbReference type="Proteomes" id="UP000006757"/>
    </source>
</evidence>
<gene>
    <name evidence="11" type="ORF">A1Q2_06488</name>
</gene>
<dbReference type="GO" id="GO:0005524">
    <property type="term" value="F:ATP binding"/>
    <property type="evidence" value="ECO:0007669"/>
    <property type="project" value="UniProtKB-KW"/>
</dbReference>
<dbReference type="InterPro" id="IPR000432">
    <property type="entry name" value="DNA_mismatch_repair_MutS_C"/>
</dbReference>
<dbReference type="Gene3D" id="3.40.50.300">
    <property type="entry name" value="P-loop containing nucleotide triphosphate hydrolases"/>
    <property type="match status" value="1"/>
</dbReference>
<evidence type="ECO:0000256" key="8">
    <source>
        <dbReference type="SAM" id="MobiDB-lite"/>
    </source>
</evidence>
<dbReference type="eggNOG" id="ENOG502QUUG">
    <property type="taxonomic scope" value="Eukaryota"/>
</dbReference>
<evidence type="ECO:0000259" key="9">
    <source>
        <dbReference type="SMART" id="SM00533"/>
    </source>
</evidence>
<dbReference type="GO" id="GO:0030983">
    <property type="term" value="F:mismatched DNA binding"/>
    <property type="evidence" value="ECO:0007669"/>
    <property type="project" value="InterPro"/>
</dbReference>
<feature type="region of interest" description="Disordered" evidence="8">
    <location>
        <begin position="581"/>
        <end position="608"/>
    </location>
</feature>
<keyword evidence="2" id="KW-0547">Nucleotide-binding</keyword>
<dbReference type="Pfam" id="PF00488">
    <property type="entry name" value="MutS_V"/>
    <property type="match status" value="1"/>
</dbReference>
<dbReference type="SUPFAM" id="SSF55271">
    <property type="entry name" value="DNA repair protein MutS, domain I"/>
    <property type="match status" value="1"/>
</dbReference>
<dbReference type="Proteomes" id="UP000006757">
    <property type="component" value="Unassembled WGS sequence"/>
</dbReference>
<dbReference type="InterPro" id="IPR036678">
    <property type="entry name" value="MutS_con_dom_sf"/>
</dbReference>
<accession>K1WCD7</accession>
<feature type="domain" description="DNA mismatch repair protein MutS core" evidence="9">
    <location>
        <begin position="429"/>
        <end position="755"/>
    </location>
</feature>
<dbReference type="SUPFAM" id="SSF53150">
    <property type="entry name" value="DNA repair protein MutS, domain II"/>
    <property type="match status" value="1"/>
</dbReference>
<dbReference type="SUPFAM" id="SSF48334">
    <property type="entry name" value="DNA repair protein MutS, domain III"/>
    <property type="match status" value="1"/>
</dbReference>
<name>K1WCD7_TRIAC</name>
<dbReference type="GO" id="GO:0005739">
    <property type="term" value="C:mitochondrion"/>
    <property type="evidence" value="ECO:0007669"/>
    <property type="project" value="TreeGrafter"/>
</dbReference>
<dbReference type="InterPro" id="IPR017261">
    <property type="entry name" value="DNA_mismatch_repair_MutS/MSH"/>
</dbReference>
<dbReference type="PANTHER" id="PTHR11361">
    <property type="entry name" value="DNA MISMATCH REPAIR PROTEIN MUTS FAMILY MEMBER"/>
    <property type="match status" value="1"/>
</dbReference>
<dbReference type="Pfam" id="PF05188">
    <property type="entry name" value="MutS_II"/>
    <property type="match status" value="1"/>
</dbReference>
<evidence type="ECO:0000259" key="10">
    <source>
        <dbReference type="SMART" id="SM00534"/>
    </source>
</evidence>
<dbReference type="STRING" id="1220162.K1WCD7"/>
<keyword evidence="4" id="KW-0067">ATP-binding</keyword>
<dbReference type="GO" id="GO:0006298">
    <property type="term" value="P:mismatch repair"/>
    <property type="evidence" value="ECO:0007669"/>
    <property type="project" value="InterPro"/>
</dbReference>
<evidence type="ECO:0000256" key="4">
    <source>
        <dbReference type="ARBA" id="ARBA00022840"/>
    </source>
</evidence>
<dbReference type="InterPro" id="IPR007696">
    <property type="entry name" value="DNA_mismatch_repair_MutS_core"/>
</dbReference>
<evidence type="ECO:0000313" key="11">
    <source>
        <dbReference type="EMBL" id="EKC99288.1"/>
    </source>
</evidence>
<feature type="region of interest" description="Disordered" evidence="8">
    <location>
        <begin position="72"/>
        <end position="95"/>
    </location>
</feature>
<dbReference type="InterPro" id="IPR045076">
    <property type="entry name" value="MutS"/>
</dbReference>
<dbReference type="Gene3D" id="1.10.1420.10">
    <property type="match status" value="1"/>
</dbReference>
<reference evidence="11 12" key="1">
    <citation type="journal article" date="2012" name="Eukaryot. Cell">
        <title>Genome sequence of the Trichosporon asahii environmental strain CBS 8904.</title>
        <authorList>
            <person name="Yang R.Y."/>
            <person name="Li H.T."/>
            <person name="Zhu H."/>
            <person name="Zhou G.P."/>
            <person name="Wang M."/>
            <person name="Wang L."/>
        </authorList>
    </citation>
    <scope>NUCLEOTIDE SEQUENCE [LARGE SCALE GENOMIC DNA]</scope>
    <source>
        <strain evidence="11 12">CBS 8904</strain>
    </source>
</reference>
<dbReference type="InterPro" id="IPR016151">
    <property type="entry name" value="DNA_mismatch_repair_MutS_N"/>
</dbReference>
<feature type="coiled-coil region" evidence="7">
    <location>
        <begin position="618"/>
        <end position="645"/>
    </location>
</feature>
<dbReference type="PANTHER" id="PTHR11361:SF34">
    <property type="entry name" value="DNA MISMATCH REPAIR PROTEIN MSH1, MITOCHONDRIAL"/>
    <property type="match status" value="1"/>
</dbReference>
<organism evidence="11 12">
    <name type="scientific">Trichosporon asahii var. asahii (strain CBS 8904)</name>
    <name type="common">Yeast</name>
    <dbReference type="NCBI Taxonomy" id="1220162"/>
    <lineage>
        <taxon>Eukaryota</taxon>
        <taxon>Fungi</taxon>
        <taxon>Dikarya</taxon>
        <taxon>Basidiomycota</taxon>
        <taxon>Agaricomycotina</taxon>
        <taxon>Tremellomycetes</taxon>
        <taxon>Trichosporonales</taxon>
        <taxon>Trichosporonaceae</taxon>
        <taxon>Trichosporon</taxon>
    </lineage>
</organism>
<dbReference type="AlphaFoldDB" id="K1WCD7"/>
<dbReference type="Pfam" id="PF01624">
    <property type="entry name" value="MutS_I"/>
    <property type="match status" value="1"/>
</dbReference>
<evidence type="ECO:0008006" key="13">
    <source>
        <dbReference type="Google" id="ProtNLM"/>
    </source>
</evidence>
<evidence type="ECO:0000256" key="5">
    <source>
        <dbReference type="ARBA" id="ARBA00023125"/>
    </source>
</evidence>
<dbReference type="InterPro" id="IPR027417">
    <property type="entry name" value="P-loop_NTPase"/>
</dbReference>
<dbReference type="OrthoDB" id="2534523at2759"/>
<comment type="similarity">
    <text evidence="1">Belongs to the DNA mismatch repair MutS family.</text>
</comment>
<keyword evidence="12" id="KW-1185">Reference proteome</keyword>
<dbReference type="GO" id="GO:0043504">
    <property type="term" value="P:mitochondrial DNA repair"/>
    <property type="evidence" value="ECO:0007669"/>
    <property type="project" value="TreeGrafter"/>
</dbReference>
<feature type="compositionally biased region" description="Basic and acidic residues" evidence="8">
    <location>
        <begin position="596"/>
        <end position="608"/>
    </location>
</feature>
<dbReference type="FunCoup" id="K1WCD7">
    <property type="interactions" value="242"/>
</dbReference>
<evidence type="ECO:0000256" key="3">
    <source>
        <dbReference type="ARBA" id="ARBA00022763"/>
    </source>
</evidence>
<dbReference type="InterPro" id="IPR036187">
    <property type="entry name" value="DNA_mismatch_repair_MutS_sf"/>
</dbReference>
<dbReference type="OMA" id="AYPENDA"/>
<keyword evidence="6" id="KW-0234">DNA repair</keyword>
<dbReference type="SMART" id="SM00534">
    <property type="entry name" value="MUTSac"/>
    <property type="match status" value="1"/>
</dbReference>
<sequence>MLSRLGPRARHCVIGPLALPRGTPVSFGRLLRPKYASSRSGGRRKKEVLAFEDLPVSATTLQEDLTIGPVEPYLESSKPKRKRKSKSGESPGDDVVRAEYVDISPEEQAEYEAALKAGEIPETPLSKLVWLNWKRFPDCILLTQVGNFYEVSSLLGIKLTSKTYKTGQFPFTGFPIHQIDKYLKLLVQDLGYTVALVEEAKDPLQLRDPRDEVKRKVTRVVTPGTLVSESWVSGQESRYLLALAVGAHAKGDAGLPVYMAYADVSTGEFFTKDTTVNDIEDELTRISPKEIVLDSTYRDAWLQGTEAVDLDADVGEFLGLLRVLGVHVSFASTGEEDTTLQRRSAPKPSSALTLERRAITLLRRHLEYALRDSMPAMPTQPEEFNRESEQHQMHIDAPTLQALEIRHALRPGGLMPISTIPSHLRSPLSVKGTLLSVISRTVTDSGQRLLRRTLSAPSTSLPHINARLALVASLVDNEDLRLRLREQMRELSDVMRTVQKFRSYQGDGSDVWDVARWIRNVEQILARIHETVREKRRKPVPTGEQAEGRERLRQFVEAFRPLSELADTIEGAIDETALNVLQIADESDPEPSPRGTKGEEEDRKRAERERALCFSTELSDLHKQIERLKAQRDKLEARLREEMAAPTLSLGQNVRGAFVVNVKRKTEIGKLDRSPDFYVMSETRASKTFANNELEVAHSRALNRLRAIVIEHSGTVQHNAELVDELDVSAGFAQAAVELNYLHVEAGRHPSVESGLLAASRAFTPNSTHMTPSAYLHVVTGPNQGGKSTLLRQTAVLAILAQSGSFVPADSARIGIVDKVFSRIGARDDLYRDRSTFMLEMVETATILKSATPRSLVIMDESADARIGRGTTLNAGISIAYATLDYILRHIGCRTLFATHYHELAHMLGAPRSPTAKGDVRPGVAFFCTDVAVDAASGAFAYSYALKPGINYDSHAIVSFVRGGVADVQKAAQLAGMPADFLEIASETLKRLDATKPESS</sequence>
<evidence type="ECO:0000256" key="1">
    <source>
        <dbReference type="ARBA" id="ARBA00006271"/>
    </source>
</evidence>
<dbReference type="Pfam" id="PF05192">
    <property type="entry name" value="MutS_III"/>
    <property type="match status" value="1"/>
</dbReference>